<dbReference type="PANTHER" id="PTHR31840">
    <property type="entry name" value="COILED-COIL DOMAIN-CONTAINING PROTEIN 97"/>
    <property type="match status" value="1"/>
</dbReference>
<comment type="caution">
    <text evidence="3">The sequence shown here is derived from an EMBL/GenBank/DDBJ whole genome shotgun (WGS) entry which is preliminary data.</text>
</comment>
<feature type="region of interest" description="Disordered" evidence="1">
    <location>
        <begin position="189"/>
        <end position="243"/>
    </location>
</feature>
<evidence type="ECO:0000313" key="3">
    <source>
        <dbReference type="EMBL" id="RYO89561.1"/>
    </source>
</evidence>
<keyword evidence="4" id="KW-1185">Reference proteome</keyword>
<feature type="region of interest" description="Disordered" evidence="1">
    <location>
        <begin position="1"/>
        <end position="38"/>
    </location>
</feature>
<organism evidence="3 4">
    <name type="scientific">Monosporascus cannonballus</name>
    <dbReference type="NCBI Taxonomy" id="155416"/>
    <lineage>
        <taxon>Eukaryota</taxon>
        <taxon>Fungi</taxon>
        <taxon>Dikarya</taxon>
        <taxon>Ascomycota</taxon>
        <taxon>Pezizomycotina</taxon>
        <taxon>Sordariomycetes</taxon>
        <taxon>Xylariomycetidae</taxon>
        <taxon>Xylariales</taxon>
        <taxon>Xylariales incertae sedis</taxon>
        <taxon>Monosporascus</taxon>
    </lineage>
</organism>
<reference evidence="3 4" key="1">
    <citation type="submission" date="2018-06" db="EMBL/GenBank/DDBJ databases">
        <title>Complete Genomes of Monosporascus.</title>
        <authorList>
            <person name="Robinson A.J."/>
            <person name="Natvig D.O."/>
        </authorList>
    </citation>
    <scope>NUCLEOTIDE SEQUENCE [LARGE SCALE GENOMIC DNA]</scope>
    <source>
        <strain evidence="3 4">CBS 609.92</strain>
    </source>
</reference>
<evidence type="ECO:0000313" key="4">
    <source>
        <dbReference type="Proteomes" id="UP000294003"/>
    </source>
</evidence>
<evidence type="ECO:0000259" key="2">
    <source>
        <dbReference type="Pfam" id="PF09747"/>
    </source>
</evidence>
<gene>
    <name evidence="3" type="ORF">DL762_003174</name>
</gene>
<sequence>MAESTDNPVRHSSPMSGDAYAKPQPRPPRSPARSAQIRVQNRRREWLERHPEYVDSLEHELADPLLYDALIRRFQTAEERETEGRTKGYSRVLEVDLLRGEARLAQLAKRDPEQQLQEKNGAVVVDVPSASAADRDAFIREYAAGGSGGAGDGKEGTPGPETREEGRQRWDDFLRRRFVLGRDEDFDYRPVDENDDYDALERREEEDRWFNDEEPGWVSEGVDAAAPGTNGRRLQGETGIQDF</sequence>
<protein>
    <recommendedName>
        <fullName evidence="2">CCD97-like C-terminal domain-containing protein</fullName>
    </recommendedName>
</protein>
<feature type="region of interest" description="Disordered" evidence="1">
    <location>
        <begin position="143"/>
        <end position="168"/>
    </location>
</feature>
<dbReference type="PANTHER" id="PTHR31840:SF1">
    <property type="entry name" value="COILED-COIL DOMAIN-CONTAINING PROTEIN 97"/>
    <property type="match status" value="1"/>
</dbReference>
<proteinExistence type="predicted"/>
<dbReference type="Pfam" id="PF09747">
    <property type="entry name" value="CCD97-like_C"/>
    <property type="match status" value="1"/>
</dbReference>
<dbReference type="InterPro" id="IPR018613">
    <property type="entry name" value="Ccdc97-like"/>
</dbReference>
<dbReference type="EMBL" id="QJNS01000071">
    <property type="protein sequence ID" value="RYO89561.1"/>
    <property type="molecule type" value="Genomic_DNA"/>
</dbReference>
<evidence type="ECO:0000256" key="1">
    <source>
        <dbReference type="SAM" id="MobiDB-lite"/>
    </source>
</evidence>
<name>A0ABY0HBY0_9PEZI</name>
<feature type="compositionally biased region" description="Basic and acidic residues" evidence="1">
    <location>
        <begin position="199"/>
        <end position="211"/>
    </location>
</feature>
<dbReference type="Proteomes" id="UP000294003">
    <property type="component" value="Unassembled WGS sequence"/>
</dbReference>
<accession>A0ABY0HBY0</accession>
<dbReference type="InterPro" id="IPR040233">
    <property type="entry name" value="CCD97-like_C"/>
</dbReference>
<feature type="domain" description="CCD97-like C-terminal" evidence="2">
    <location>
        <begin position="41"/>
        <end position="213"/>
    </location>
</feature>